<protein>
    <submittedName>
        <fullName evidence="2">Uncharacterized protein</fullName>
    </submittedName>
</protein>
<evidence type="ECO:0000256" key="1">
    <source>
        <dbReference type="SAM" id="Phobius"/>
    </source>
</evidence>
<gene>
    <name evidence="2" type="ORF">D2V04_06355</name>
</gene>
<dbReference type="RefSeq" id="WP_119512420.1">
    <property type="nucleotide sequence ID" value="NZ_QXFK01000014.1"/>
</dbReference>
<organism evidence="2 3">
    <name type="scientific">Pelagerythrobacter aerophilus</name>
    <dbReference type="NCBI Taxonomy" id="2306995"/>
    <lineage>
        <taxon>Bacteria</taxon>
        <taxon>Pseudomonadati</taxon>
        <taxon>Pseudomonadota</taxon>
        <taxon>Alphaproteobacteria</taxon>
        <taxon>Sphingomonadales</taxon>
        <taxon>Erythrobacteraceae</taxon>
        <taxon>Pelagerythrobacter</taxon>
    </lineage>
</organism>
<evidence type="ECO:0000313" key="2">
    <source>
        <dbReference type="EMBL" id="RIV79588.1"/>
    </source>
</evidence>
<keyword evidence="1" id="KW-0812">Transmembrane</keyword>
<comment type="caution">
    <text evidence="2">The sequence shown here is derived from an EMBL/GenBank/DDBJ whole genome shotgun (WGS) entry which is preliminary data.</text>
</comment>
<dbReference type="Proteomes" id="UP000285092">
    <property type="component" value="Unassembled WGS sequence"/>
</dbReference>
<keyword evidence="3" id="KW-1185">Reference proteome</keyword>
<feature type="transmembrane region" description="Helical" evidence="1">
    <location>
        <begin position="6"/>
        <end position="29"/>
    </location>
</feature>
<name>A0A418NJT0_9SPHN</name>
<evidence type="ECO:0000313" key="3">
    <source>
        <dbReference type="Proteomes" id="UP000285092"/>
    </source>
</evidence>
<dbReference type="EMBL" id="QXFK01000014">
    <property type="protein sequence ID" value="RIV79588.1"/>
    <property type="molecule type" value="Genomic_DNA"/>
</dbReference>
<keyword evidence="1" id="KW-0472">Membrane</keyword>
<proteinExistence type="predicted"/>
<accession>A0A418NJT0</accession>
<dbReference type="AlphaFoldDB" id="A0A418NJT0"/>
<sequence>MDSLLALGTTTLGLGAGGGVGFFFVKWLFEFFGGRMDKQADRLDAGTNLLITQLQGQVTALLEREKHREERLRVVEDELAECKRRHAESDAEVHRLKAIMQGRGEMRERAAVIVAAEKLEERRQEKKS</sequence>
<keyword evidence="1" id="KW-1133">Transmembrane helix</keyword>
<reference evidence="2 3" key="1">
    <citation type="submission" date="2018-08" db="EMBL/GenBank/DDBJ databases">
        <title>Altererythrobacter sp.Ery1 and Ery12, the genome sequencing of novel strains in genus Alterythrobacter.</title>
        <authorList>
            <person name="Cheng H."/>
            <person name="Wu Y.-H."/>
            <person name="Fang C."/>
            <person name="Xu X.-W."/>
        </authorList>
    </citation>
    <scope>NUCLEOTIDE SEQUENCE [LARGE SCALE GENOMIC DNA]</scope>
    <source>
        <strain evidence="2 3">Ery1</strain>
    </source>
</reference>
<dbReference type="OrthoDB" id="7605665at2"/>